<keyword evidence="3" id="KW-1185">Reference proteome</keyword>
<dbReference type="Proteomes" id="UP000041254">
    <property type="component" value="Unassembled WGS sequence"/>
</dbReference>
<dbReference type="VEuPathDB" id="CryptoDB:Vbra_20058"/>
<proteinExistence type="predicted"/>
<evidence type="ECO:0000256" key="1">
    <source>
        <dbReference type="SAM" id="MobiDB-lite"/>
    </source>
</evidence>
<dbReference type="EMBL" id="CDMY01000047">
    <property type="protein sequence ID" value="CEL92103.1"/>
    <property type="molecule type" value="Genomic_DNA"/>
</dbReference>
<dbReference type="AlphaFoldDB" id="A0A0G4E9L3"/>
<accession>A0A0G4E9L3</accession>
<dbReference type="InParanoid" id="A0A0G4E9L3"/>
<sequence length="504" mass="54588">MADPTSAVSCGQAPPSVCMGLYTAQVDALSHFRQPVALQHIGWLATHTSAGSARANDVPRATAGRGGRDGSIGGPGDGGCYGFCTDAYENEFAGDECLRHLLTSLDDPHVPLECLHGLHNDFAQLCVWVFSVCKDREMRSKHFPYYILLDAVDILRRYLAVAIANAAAAAAASCPCPSGWPGGETTWPWSAYQFVTACLAAVLLASDMNESLDHEVDYQFMRRTEEFVRLTVMQRPELSIWAVDRQLLHDVTQHKVMILRALRFRLSRPHVRHWIEFLVTRTAVLYNHCLPPLSAEVWRSVYFEAERLSAEPCNLVAYTFCQAPPCSSSSCTTPLAPFPPSPPVSPSSHTTIETDDRTMASAHHPSSAPSSAAHGDINQHRSTPTYHPGDPHHLSRATSGDSCTPSPPLAPHGYDKRGGDAAAGWSLDLSVPFGMGEANVRCEGVGLGVGRGRGRGVNQMERAAFFVTLATRNVVGAYSLGHMVGANVLVVLEGVLRQIANSTY</sequence>
<name>A0A0G4E9L3_VITBC</name>
<feature type="region of interest" description="Disordered" evidence="1">
    <location>
        <begin position="332"/>
        <end position="417"/>
    </location>
</feature>
<feature type="compositionally biased region" description="Pro residues" evidence="1">
    <location>
        <begin position="336"/>
        <end position="345"/>
    </location>
</feature>
<evidence type="ECO:0000313" key="3">
    <source>
        <dbReference type="Proteomes" id="UP000041254"/>
    </source>
</evidence>
<evidence type="ECO:0000313" key="2">
    <source>
        <dbReference type="EMBL" id="CEL92103.1"/>
    </source>
</evidence>
<protein>
    <submittedName>
        <fullName evidence="2">Uncharacterized protein</fullName>
    </submittedName>
</protein>
<feature type="compositionally biased region" description="Low complexity" evidence="1">
    <location>
        <begin position="360"/>
        <end position="374"/>
    </location>
</feature>
<reference evidence="2 3" key="1">
    <citation type="submission" date="2014-11" db="EMBL/GenBank/DDBJ databases">
        <authorList>
            <person name="Zhu J."/>
            <person name="Qi W."/>
            <person name="Song R."/>
        </authorList>
    </citation>
    <scope>NUCLEOTIDE SEQUENCE [LARGE SCALE GENOMIC DNA]</scope>
</reference>
<organism evidence="2 3">
    <name type="scientific">Vitrella brassicaformis (strain CCMP3155)</name>
    <dbReference type="NCBI Taxonomy" id="1169540"/>
    <lineage>
        <taxon>Eukaryota</taxon>
        <taxon>Sar</taxon>
        <taxon>Alveolata</taxon>
        <taxon>Colpodellida</taxon>
        <taxon>Vitrellaceae</taxon>
        <taxon>Vitrella</taxon>
    </lineage>
</organism>
<gene>
    <name evidence="2" type="ORF">Vbra_20058</name>
</gene>